<feature type="transmembrane region" description="Helical" evidence="5">
    <location>
        <begin position="182"/>
        <end position="199"/>
    </location>
</feature>
<dbReference type="EMBL" id="CP036276">
    <property type="protein sequence ID" value="QDU41923.1"/>
    <property type="molecule type" value="Genomic_DNA"/>
</dbReference>
<evidence type="ECO:0000259" key="6">
    <source>
        <dbReference type="Pfam" id="PF04932"/>
    </source>
</evidence>
<accession>A0A517ZHG2</accession>
<dbReference type="KEGG" id="sdyn:Mal52_03780"/>
<feature type="transmembrane region" description="Helical" evidence="5">
    <location>
        <begin position="137"/>
        <end position="153"/>
    </location>
</feature>
<feature type="transmembrane region" description="Helical" evidence="5">
    <location>
        <begin position="382"/>
        <end position="403"/>
    </location>
</feature>
<feature type="transmembrane region" description="Helical" evidence="5">
    <location>
        <begin position="82"/>
        <end position="103"/>
    </location>
</feature>
<protein>
    <submittedName>
        <fullName evidence="7">O-Antigen ligase</fullName>
    </submittedName>
</protein>
<evidence type="ECO:0000256" key="4">
    <source>
        <dbReference type="ARBA" id="ARBA00023136"/>
    </source>
</evidence>
<dbReference type="GO" id="GO:0016874">
    <property type="term" value="F:ligase activity"/>
    <property type="evidence" value="ECO:0007669"/>
    <property type="project" value="UniProtKB-KW"/>
</dbReference>
<dbReference type="PANTHER" id="PTHR37422">
    <property type="entry name" value="TEICHURONIC ACID BIOSYNTHESIS PROTEIN TUAE"/>
    <property type="match status" value="1"/>
</dbReference>
<sequence>MSISLVAFLALFVLFGLLAFTRPAWGVCLYMLTFFASPPYWWWGRDIATYRWNLYGGVGLLIAVLISRSVNPNSNQPVTAKTRRLITLATLLLINATAVHFLLSRNWGVSFGSYELVAKFVLLFFMMIAAIRTERDFKLVIMTLIIGMGYIGWEATINDRGKMVAGRLEGVGAPGATQANELASLAVTIIPLAGAFFMAGSRYQKFTAFLAAPFILNVILLCNSRGAFLSMIASGVAFAAFAPKAIRWRAFKLLCLGGVAVWLLLGDPEIVQRFMTSFTSSEELDSSASSRLQYWKAGIRMISDYPLGAGGFGFKRVHGPKYIKEVNDQDFDGRSVHNGYINETCEWGIQGFLLKMLFVTTGLFVLRQTINHCTRQGRTNEALYGCGIAACMTAFLGTCMFGDRLDAEWGFWMMALIVAYSRIYGPTFQQFGRPQQLQQIPQNQNVPVVPGMQQPVASPQY</sequence>
<feature type="transmembrane region" description="Helical" evidence="5">
    <location>
        <begin position="250"/>
        <end position="266"/>
    </location>
</feature>
<comment type="subcellular location">
    <subcellularLocation>
        <location evidence="1">Membrane</location>
        <topology evidence="1">Multi-pass membrane protein</topology>
    </subcellularLocation>
</comment>
<evidence type="ECO:0000256" key="3">
    <source>
        <dbReference type="ARBA" id="ARBA00022989"/>
    </source>
</evidence>
<evidence type="ECO:0000313" key="8">
    <source>
        <dbReference type="Proteomes" id="UP000319383"/>
    </source>
</evidence>
<name>A0A517ZHG2_9PLAN</name>
<keyword evidence="3 5" id="KW-1133">Transmembrane helix</keyword>
<keyword evidence="8" id="KW-1185">Reference proteome</keyword>
<evidence type="ECO:0000256" key="1">
    <source>
        <dbReference type="ARBA" id="ARBA00004141"/>
    </source>
</evidence>
<proteinExistence type="predicted"/>
<keyword evidence="2 5" id="KW-0812">Transmembrane</keyword>
<dbReference type="Proteomes" id="UP000319383">
    <property type="component" value="Chromosome"/>
</dbReference>
<dbReference type="RefSeq" id="WP_145373933.1">
    <property type="nucleotide sequence ID" value="NZ_CP036276.1"/>
</dbReference>
<evidence type="ECO:0000256" key="5">
    <source>
        <dbReference type="SAM" id="Phobius"/>
    </source>
</evidence>
<dbReference type="GO" id="GO:0016020">
    <property type="term" value="C:membrane"/>
    <property type="evidence" value="ECO:0007669"/>
    <property type="project" value="UniProtKB-SubCell"/>
</dbReference>
<dbReference type="PANTHER" id="PTHR37422:SF13">
    <property type="entry name" value="LIPOPOLYSACCHARIDE BIOSYNTHESIS PROTEIN PA4999-RELATED"/>
    <property type="match status" value="1"/>
</dbReference>
<dbReference type="Pfam" id="PF04932">
    <property type="entry name" value="Wzy_C"/>
    <property type="match status" value="1"/>
</dbReference>
<dbReference type="InterPro" id="IPR007016">
    <property type="entry name" value="O-antigen_ligase-rel_domated"/>
</dbReference>
<feature type="transmembrane region" description="Helical" evidence="5">
    <location>
        <begin position="50"/>
        <end position="70"/>
    </location>
</feature>
<feature type="transmembrane region" description="Helical" evidence="5">
    <location>
        <begin position="109"/>
        <end position="130"/>
    </location>
</feature>
<organism evidence="7 8">
    <name type="scientific">Symmachiella dynata</name>
    <dbReference type="NCBI Taxonomy" id="2527995"/>
    <lineage>
        <taxon>Bacteria</taxon>
        <taxon>Pseudomonadati</taxon>
        <taxon>Planctomycetota</taxon>
        <taxon>Planctomycetia</taxon>
        <taxon>Planctomycetales</taxon>
        <taxon>Planctomycetaceae</taxon>
        <taxon>Symmachiella</taxon>
    </lineage>
</organism>
<dbReference type="AlphaFoldDB" id="A0A517ZHG2"/>
<keyword evidence="7" id="KW-0436">Ligase</keyword>
<evidence type="ECO:0000256" key="2">
    <source>
        <dbReference type="ARBA" id="ARBA00022692"/>
    </source>
</evidence>
<dbReference type="InterPro" id="IPR051533">
    <property type="entry name" value="WaaL-like"/>
</dbReference>
<feature type="transmembrane region" description="Helical" evidence="5">
    <location>
        <begin position="409"/>
        <end position="425"/>
    </location>
</feature>
<keyword evidence="4 5" id="KW-0472">Membrane</keyword>
<feature type="domain" description="O-antigen ligase-related" evidence="6">
    <location>
        <begin position="214"/>
        <end position="354"/>
    </location>
</feature>
<reference evidence="7 8" key="1">
    <citation type="submission" date="2019-02" db="EMBL/GenBank/DDBJ databases">
        <title>Deep-cultivation of Planctomycetes and their phenomic and genomic characterization uncovers novel biology.</title>
        <authorList>
            <person name="Wiegand S."/>
            <person name="Jogler M."/>
            <person name="Boedeker C."/>
            <person name="Pinto D."/>
            <person name="Vollmers J."/>
            <person name="Rivas-Marin E."/>
            <person name="Kohn T."/>
            <person name="Peeters S.H."/>
            <person name="Heuer A."/>
            <person name="Rast P."/>
            <person name="Oberbeckmann S."/>
            <person name="Bunk B."/>
            <person name="Jeske O."/>
            <person name="Meyerdierks A."/>
            <person name="Storesund J.E."/>
            <person name="Kallscheuer N."/>
            <person name="Luecker S."/>
            <person name="Lage O.M."/>
            <person name="Pohl T."/>
            <person name="Merkel B.J."/>
            <person name="Hornburger P."/>
            <person name="Mueller R.-W."/>
            <person name="Bruemmer F."/>
            <person name="Labrenz M."/>
            <person name="Spormann A.M."/>
            <person name="Op den Camp H."/>
            <person name="Overmann J."/>
            <person name="Amann R."/>
            <person name="Jetten M.S.M."/>
            <person name="Mascher T."/>
            <person name="Medema M.H."/>
            <person name="Devos D.P."/>
            <person name="Kaster A.-K."/>
            <person name="Ovreas L."/>
            <person name="Rohde M."/>
            <person name="Galperin M.Y."/>
            <person name="Jogler C."/>
        </authorList>
    </citation>
    <scope>NUCLEOTIDE SEQUENCE [LARGE SCALE GENOMIC DNA]</scope>
    <source>
        <strain evidence="7 8">Mal52</strain>
    </source>
</reference>
<feature type="transmembrane region" description="Helical" evidence="5">
    <location>
        <begin position="206"/>
        <end position="221"/>
    </location>
</feature>
<gene>
    <name evidence="7" type="ORF">Mal52_03780</name>
</gene>
<evidence type="ECO:0000313" key="7">
    <source>
        <dbReference type="EMBL" id="QDU41923.1"/>
    </source>
</evidence>